<proteinExistence type="predicted"/>
<dbReference type="EnsemblPlants" id="PNT75519">
    <property type="protein sequence ID" value="PNT75519"/>
    <property type="gene ID" value="BRADI_1g33985v3"/>
</dbReference>
<dbReference type="Proteomes" id="UP000008810">
    <property type="component" value="Chromosome 1"/>
</dbReference>
<accession>A0A2K2DML0</accession>
<organism evidence="1">
    <name type="scientific">Brachypodium distachyon</name>
    <name type="common">Purple false brome</name>
    <name type="synonym">Trachynia distachya</name>
    <dbReference type="NCBI Taxonomy" id="15368"/>
    <lineage>
        <taxon>Eukaryota</taxon>
        <taxon>Viridiplantae</taxon>
        <taxon>Streptophyta</taxon>
        <taxon>Embryophyta</taxon>
        <taxon>Tracheophyta</taxon>
        <taxon>Spermatophyta</taxon>
        <taxon>Magnoliopsida</taxon>
        <taxon>Liliopsida</taxon>
        <taxon>Poales</taxon>
        <taxon>Poaceae</taxon>
        <taxon>BOP clade</taxon>
        <taxon>Pooideae</taxon>
        <taxon>Stipodae</taxon>
        <taxon>Brachypodieae</taxon>
        <taxon>Brachypodium</taxon>
    </lineage>
</organism>
<protein>
    <submittedName>
        <fullName evidence="1 2">Uncharacterized protein</fullName>
    </submittedName>
</protein>
<sequence>MRLIVSPTVAHRPDPHCFDAEKIHYLRGREETLAPHATSQTLRPPSPRDPSWPLVPLRQPLLSFHHLPPFPASSFKSVLILIPAPGGFRSSPPPHSRGPTMARLRDPIWLVSVFSPLPTDAY</sequence>
<reference evidence="1" key="2">
    <citation type="submission" date="2017-06" db="EMBL/GenBank/DDBJ databases">
        <title>WGS assembly of Brachypodium distachyon.</title>
        <authorList>
            <consortium name="The International Brachypodium Initiative"/>
            <person name="Lucas S."/>
            <person name="Harmon-Smith M."/>
            <person name="Lail K."/>
            <person name="Tice H."/>
            <person name="Grimwood J."/>
            <person name="Bruce D."/>
            <person name="Barry K."/>
            <person name="Shu S."/>
            <person name="Lindquist E."/>
            <person name="Wang M."/>
            <person name="Pitluck S."/>
            <person name="Vogel J.P."/>
            <person name="Garvin D.F."/>
            <person name="Mockler T.C."/>
            <person name="Schmutz J."/>
            <person name="Rokhsar D."/>
            <person name="Bevan M.W."/>
        </authorList>
    </citation>
    <scope>NUCLEOTIDE SEQUENCE</scope>
    <source>
        <strain evidence="1">Bd21</strain>
    </source>
</reference>
<reference evidence="1 2" key="1">
    <citation type="journal article" date="2010" name="Nature">
        <title>Genome sequencing and analysis of the model grass Brachypodium distachyon.</title>
        <authorList>
            <consortium name="International Brachypodium Initiative"/>
        </authorList>
    </citation>
    <scope>NUCLEOTIDE SEQUENCE [LARGE SCALE GENOMIC DNA]</scope>
    <source>
        <strain evidence="1 2">Bd21</strain>
    </source>
</reference>
<name>A0A2K2DML0_BRADI</name>
<dbReference type="AlphaFoldDB" id="A0A2K2DML0"/>
<keyword evidence="3" id="KW-1185">Reference proteome</keyword>
<evidence type="ECO:0000313" key="3">
    <source>
        <dbReference type="Proteomes" id="UP000008810"/>
    </source>
</evidence>
<evidence type="ECO:0000313" key="1">
    <source>
        <dbReference type="EMBL" id="PNT75519.1"/>
    </source>
</evidence>
<dbReference type="InParanoid" id="A0A2K2DML0"/>
<dbReference type="EMBL" id="CM000880">
    <property type="protein sequence ID" value="PNT75519.1"/>
    <property type="molecule type" value="Genomic_DNA"/>
</dbReference>
<gene>
    <name evidence="1" type="ORF">BRADI_1g33985v3</name>
</gene>
<reference evidence="2" key="3">
    <citation type="submission" date="2018-08" db="UniProtKB">
        <authorList>
            <consortium name="EnsemblPlants"/>
        </authorList>
    </citation>
    <scope>IDENTIFICATION</scope>
    <source>
        <strain evidence="2">cv. Bd21</strain>
    </source>
</reference>
<evidence type="ECO:0000313" key="2">
    <source>
        <dbReference type="EnsemblPlants" id="PNT75519"/>
    </source>
</evidence>
<dbReference type="Gramene" id="PNT75519">
    <property type="protein sequence ID" value="PNT75519"/>
    <property type="gene ID" value="BRADI_1g33985v3"/>
</dbReference>